<proteinExistence type="predicted"/>
<keyword evidence="3" id="KW-1185">Reference proteome</keyword>
<dbReference type="EMBL" id="FNDK01000036">
    <property type="protein sequence ID" value="SDI33820.1"/>
    <property type="molecule type" value="Genomic_DNA"/>
</dbReference>
<evidence type="ECO:0000256" key="1">
    <source>
        <dbReference type="SAM" id="Phobius"/>
    </source>
</evidence>
<sequence length="136" mass="16244">MERKMKHLEMIQSVISRMASNSFMLKRWTTTLVTGLFALANVAKMDAPFMLLAFIPTMMFWFLDAYFIQQERLFRKLYQYTALLKEEEIDFFMDVKPFQSKKSKWLHAIFSKTVCLFYIPILMVIVVLWGIEIYAK</sequence>
<dbReference type="AlphaFoldDB" id="A0A1G8JTA2"/>
<feature type="transmembrane region" description="Helical" evidence="1">
    <location>
        <begin position="50"/>
        <end position="68"/>
    </location>
</feature>
<name>A0A1G8JTA2_9BACI</name>
<keyword evidence="1" id="KW-1133">Transmembrane helix</keyword>
<keyword evidence="1" id="KW-0472">Membrane</keyword>
<reference evidence="2 3" key="1">
    <citation type="submission" date="2016-10" db="EMBL/GenBank/DDBJ databases">
        <authorList>
            <person name="de Groot N.N."/>
        </authorList>
    </citation>
    <scope>NUCLEOTIDE SEQUENCE [LARGE SCALE GENOMIC DNA]</scope>
    <source>
        <strain evidence="2 3">DSM 21632</strain>
    </source>
</reference>
<evidence type="ECO:0000313" key="3">
    <source>
        <dbReference type="Proteomes" id="UP000199163"/>
    </source>
</evidence>
<dbReference type="STRING" id="568899.SAMN05192534_13613"/>
<gene>
    <name evidence="2" type="ORF">SAMN05192534_13613</name>
</gene>
<feature type="transmembrane region" description="Helical" evidence="1">
    <location>
        <begin position="109"/>
        <end position="131"/>
    </location>
</feature>
<dbReference type="RefSeq" id="WP_091276626.1">
    <property type="nucleotide sequence ID" value="NZ_FNDK01000036.1"/>
</dbReference>
<protein>
    <submittedName>
        <fullName evidence="2">Uncharacterized protein</fullName>
    </submittedName>
</protein>
<organism evidence="2 3">
    <name type="scientific">Alteribacillus persepolensis</name>
    <dbReference type="NCBI Taxonomy" id="568899"/>
    <lineage>
        <taxon>Bacteria</taxon>
        <taxon>Bacillati</taxon>
        <taxon>Bacillota</taxon>
        <taxon>Bacilli</taxon>
        <taxon>Bacillales</taxon>
        <taxon>Bacillaceae</taxon>
        <taxon>Alteribacillus</taxon>
    </lineage>
</organism>
<dbReference type="Proteomes" id="UP000199163">
    <property type="component" value="Unassembled WGS sequence"/>
</dbReference>
<keyword evidence="1" id="KW-0812">Transmembrane</keyword>
<dbReference type="OrthoDB" id="573709at2"/>
<accession>A0A1G8JTA2</accession>
<evidence type="ECO:0000313" key="2">
    <source>
        <dbReference type="EMBL" id="SDI33820.1"/>
    </source>
</evidence>